<name>A0A940WLB0_9ACTN</name>
<evidence type="ECO:0000313" key="1">
    <source>
        <dbReference type="EMBL" id="MBP2707735.1"/>
    </source>
</evidence>
<proteinExistence type="predicted"/>
<evidence type="ECO:0000313" key="2">
    <source>
        <dbReference type="Proteomes" id="UP000674234"/>
    </source>
</evidence>
<sequence>MAASVGDDPTRCAAVNGGRMVLASTEGMHAVRDPSVVGPDYEAANGVIRHGHVFALTQAEHAALRGAGLSSVSVRTPPATTVYAAGRPSIRRASWSRPPTPTA</sequence>
<protein>
    <submittedName>
        <fullName evidence="1">Uncharacterized protein</fullName>
    </submittedName>
</protein>
<comment type="caution">
    <text evidence="1">The sequence shown here is derived from an EMBL/GenBank/DDBJ whole genome shotgun (WGS) entry which is preliminary data.</text>
</comment>
<reference evidence="1" key="1">
    <citation type="submission" date="2021-02" db="EMBL/GenBank/DDBJ databases">
        <title>Draft genome sequence of Microbispora sp. RL4-1S isolated from rice leaves in Thailand.</title>
        <authorList>
            <person name="Muangham S."/>
            <person name="Duangmal K."/>
        </authorList>
    </citation>
    <scope>NUCLEOTIDE SEQUENCE</scope>
    <source>
        <strain evidence="1">RL4-1S</strain>
    </source>
</reference>
<dbReference type="RefSeq" id="WP_210158991.1">
    <property type="nucleotide sequence ID" value="NZ_JAFCNB010000022.1"/>
</dbReference>
<keyword evidence="2" id="KW-1185">Reference proteome</keyword>
<organism evidence="1 2">
    <name type="scientific">Microbispora oryzae</name>
    <dbReference type="NCBI Taxonomy" id="2806554"/>
    <lineage>
        <taxon>Bacteria</taxon>
        <taxon>Bacillati</taxon>
        <taxon>Actinomycetota</taxon>
        <taxon>Actinomycetes</taxon>
        <taxon>Streptosporangiales</taxon>
        <taxon>Streptosporangiaceae</taxon>
        <taxon>Microbispora</taxon>
    </lineage>
</organism>
<accession>A0A940WLB0</accession>
<dbReference type="EMBL" id="JAFCNB010000022">
    <property type="protein sequence ID" value="MBP2707735.1"/>
    <property type="molecule type" value="Genomic_DNA"/>
</dbReference>
<gene>
    <name evidence="1" type="ORF">JOL79_28525</name>
</gene>
<dbReference type="AlphaFoldDB" id="A0A940WLB0"/>
<dbReference type="Proteomes" id="UP000674234">
    <property type="component" value="Unassembled WGS sequence"/>
</dbReference>